<feature type="binding site" evidence="9">
    <location>
        <position position="305"/>
    </location>
    <ligand>
        <name>substrate</name>
    </ligand>
</feature>
<feature type="domain" description="UDP-glucose/GDP-mannose dehydrogenase C-terminal" evidence="10">
    <location>
        <begin position="298"/>
        <end position="402"/>
    </location>
</feature>
<feature type="binding site" evidence="9">
    <location>
        <begin position="234"/>
        <end position="238"/>
    </location>
    <ligand>
        <name>substrate</name>
    </ligand>
</feature>
<proteinExistence type="inferred from homology"/>
<dbReference type="Pfam" id="PF03721">
    <property type="entry name" value="UDPG_MGDP_dh_N"/>
    <property type="match status" value="1"/>
</dbReference>
<comment type="pathway">
    <text evidence="1">Nucleotide-sugar biosynthesis; UDP-alpha-D-glucuronate biosynthesis; UDP-alpha-D-glucuronate from UDP-alpha-D-glucose: step 1/1.</text>
</comment>
<dbReference type="PIRSF" id="PIRSF000124">
    <property type="entry name" value="UDPglc_GDPman_dh"/>
    <property type="match status" value="1"/>
</dbReference>
<dbReference type="SUPFAM" id="SSF51735">
    <property type="entry name" value="NAD(P)-binding Rossmann-fold domains"/>
    <property type="match status" value="1"/>
</dbReference>
<accession>A0A1H6BA55</accession>
<dbReference type="Gene3D" id="1.20.5.100">
    <property type="entry name" value="Cytochrome c1, transmembrane anchor, C-terminal"/>
    <property type="match status" value="1"/>
</dbReference>
<dbReference type="SMART" id="SM00984">
    <property type="entry name" value="UDPG_MGDP_dh_C"/>
    <property type="match status" value="1"/>
</dbReference>
<dbReference type="InterPro" id="IPR014027">
    <property type="entry name" value="UDP-Glc/GDP-Man_DH_C"/>
</dbReference>
<dbReference type="InterPro" id="IPR001732">
    <property type="entry name" value="UDP-Glc/GDP-Man_DH_N"/>
</dbReference>
<evidence type="ECO:0000259" key="10">
    <source>
        <dbReference type="SMART" id="SM00984"/>
    </source>
</evidence>
<dbReference type="Gene3D" id="3.40.50.720">
    <property type="entry name" value="NAD(P)-binding Rossmann-like Domain"/>
    <property type="match status" value="2"/>
</dbReference>
<evidence type="ECO:0000256" key="5">
    <source>
        <dbReference type="ARBA" id="ARBA00023002"/>
    </source>
</evidence>
<evidence type="ECO:0000256" key="8">
    <source>
        <dbReference type="PIRNR" id="PIRNR000124"/>
    </source>
</evidence>
<protein>
    <recommendedName>
        <fullName evidence="4 8">UDP-glucose 6-dehydrogenase</fullName>
        <ecNumber evidence="3 8">1.1.1.22</ecNumber>
    </recommendedName>
</protein>
<dbReference type="Proteomes" id="UP000236745">
    <property type="component" value="Unassembled WGS sequence"/>
</dbReference>
<dbReference type="SUPFAM" id="SSF52413">
    <property type="entry name" value="UDP-glucose/GDP-mannose dehydrogenase C-terminal domain"/>
    <property type="match status" value="1"/>
</dbReference>
<dbReference type="InterPro" id="IPR036220">
    <property type="entry name" value="UDP-Glc/GDP-Man_DH_C_sf"/>
</dbReference>
<dbReference type="EC" id="1.1.1.22" evidence="3 8"/>
<evidence type="ECO:0000256" key="2">
    <source>
        <dbReference type="ARBA" id="ARBA00006601"/>
    </source>
</evidence>
<dbReference type="PANTHER" id="PTHR43750:SF3">
    <property type="entry name" value="UDP-GLUCOSE 6-DEHYDROGENASE TUAD"/>
    <property type="match status" value="1"/>
</dbReference>
<dbReference type="SUPFAM" id="SSF48179">
    <property type="entry name" value="6-phosphogluconate dehydrogenase C-terminal domain-like"/>
    <property type="match status" value="1"/>
</dbReference>
<feature type="binding site" evidence="9">
    <location>
        <position position="242"/>
    </location>
    <ligand>
        <name>substrate</name>
    </ligand>
</feature>
<evidence type="ECO:0000256" key="6">
    <source>
        <dbReference type="ARBA" id="ARBA00023027"/>
    </source>
</evidence>
<keyword evidence="12" id="KW-1185">Reference proteome</keyword>
<dbReference type="GO" id="GO:0003979">
    <property type="term" value="F:UDP-glucose 6-dehydrogenase activity"/>
    <property type="evidence" value="ECO:0007669"/>
    <property type="project" value="UniProtKB-EC"/>
</dbReference>
<dbReference type="InterPro" id="IPR014026">
    <property type="entry name" value="UDP-Glc/GDP-Man_DH_dimer"/>
</dbReference>
<gene>
    <name evidence="11" type="ORF">SAMN05444390_102506</name>
</gene>
<dbReference type="OrthoDB" id="9803238at2"/>
<dbReference type="Pfam" id="PF00984">
    <property type="entry name" value="UDPG_MGDP_dh"/>
    <property type="match status" value="1"/>
</dbReference>
<evidence type="ECO:0000256" key="3">
    <source>
        <dbReference type="ARBA" id="ARBA00012954"/>
    </source>
</evidence>
<dbReference type="InterPro" id="IPR008927">
    <property type="entry name" value="6-PGluconate_DH-like_C_sf"/>
</dbReference>
<evidence type="ECO:0000256" key="1">
    <source>
        <dbReference type="ARBA" id="ARBA00004701"/>
    </source>
</evidence>
<sequence length="417" mass="45873">MKICVWGEELAGWIAAAQFAGFGNDVIKAGSDMTPAESGNRTEPGLMEQLQQAIEAGRLVSGEQVDPFSADIHWLAIGPGELEAASEIVARIAAVHSGQVLVINQSNLGSGASDQLQTALDAEKDQHVIYLPDMLQAGQAMRQFAHPGVLLVGCEHEAARVMFAALMRPFTREGTELRMMSRREAEFTKFAITGMLALRLGYINELATLADHVGVDIETVRDGMSTDPRVGPHYLAPGCGFGGQHFTQYIEGLAGLLSKTRGSTLLETVLNQNEQHKELPFRKLWQHFQCDLKGRRIAIWGLAFKPGVTNIDGAPSLKTVDALLAQGAIIQLHDPEALEEFRFHYGESDQLVYCAEPYDAVSEADALLLLTAWPEYWSPNYTELHRLMKDPVIIDGRNVYDPQLLHDLGFTYYGVGR</sequence>
<evidence type="ECO:0000313" key="11">
    <source>
        <dbReference type="EMBL" id="SEG57723.1"/>
    </source>
</evidence>
<dbReference type="GO" id="GO:0000271">
    <property type="term" value="P:polysaccharide biosynthetic process"/>
    <property type="evidence" value="ECO:0007669"/>
    <property type="project" value="InterPro"/>
</dbReference>
<dbReference type="PANTHER" id="PTHR43750">
    <property type="entry name" value="UDP-GLUCOSE 6-DEHYDROGENASE TUAD"/>
    <property type="match status" value="1"/>
</dbReference>
<dbReference type="GO" id="GO:0051287">
    <property type="term" value="F:NAD binding"/>
    <property type="evidence" value="ECO:0007669"/>
    <property type="project" value="InterPro"/>
</dbReference>
<evidence type="ECO:0000256" key="4">
    <source>
        <dbReference type="ARBA" id="ARBA00015132"/>
    </source>
</evidence>
<dbReference type="Pfam" id="PF03720">
    <property type="entry name" value="UDPG_MGDP_dh_C"/>
    <property type="match status" value="1"/>
</dbReference>
<evidence type="ECO:0000313" key="12">
    <source>
        <dbReference type="Proteomes" id="UP000236745"/>
    </source>
</evidence>
<name>A0A1H6BA55_9GAMM</name>
<feature type="binding site" evidence="9">
    <location>
        <position position="189"/>
    </location>
    <ligand>
        <name>substrate</name>
    </ligand>
</feature>
<reference evidence="11 12" key="1">
    <citation type="submission" date="2016-10" db="EMBL/GenBank/DDBJ databases">
        <authorList>
            <person name="de Groot N.N."/>
        </authorList>
    </citation>
    <scope>NUCLEOTIDE SEQUENCE [LARGE SCALE GENOMIC DNA]</scope>
    <source>
        <strain evidence="11 12">DSM 22012</strain>
    </source>
</reference>
<dbReference type="GO" id="GO:0006065">
    <property type="term" value="P:UDP-glucuronate biosynthetic process"/>
    <property type="evidence" value="ECO:0007669"/>
    <property type="project" value="UniProtKB-UniPathway"/>
</dbReference>
<dbReference type="InterPro" id="IPR036291">
    <property type="entry name" value="NAD(P)-bd_dom_sf"/>
</dbReference>
<keyword evidence="6 8" id="KW-0520">NAD</keyword>
<dbReference type="InterPro" id="IPR017476">
    <property type="entry name" value="UDP-Glc/GDP-Man"/>
</dbReference>
<dbReference type="NCBIfam" id="TIGR03026">
    <property type="entry name" value="NDP-sugDHase"/>
    <property type="match status" value="1"/>
</dbReference>
<dbReference type="AlphaFoldDB" id="A0A1H6BA55"/>
<dbReference type="EMBL" id="FNVQ01000002">
    <property type="protein sequence ID" value="SEG57723.1"/>
    <property type="molecule type" value="Genomic_DNA"/>
</dbReference>
<dbReference type="RefSeq" id="WP_104003620.1">
    <property type="nucleotide sequence ID" value="NZ_FNVQ01000002.1"/>
</dbReference>
<keyword evidence="5 8" id="KW-0560">Oxidoreductase</keyword>
<dbReference type="PIRSF" id="PIRSF500134">
    <property type="entry name" value="UDPglc_DH_bac"/>
    <property type="match status" value="1"/>
</dbReference>
<comment type="catalytic activity">
    <reaction evidence="7 8">
        <text>UDP-alpha-D-glucose + 2 NAD(+) + H2O = UDP-alpha-D-glucuronate + 2 NADH + 3 H(+)</text>
        <dbReference type="Rhea" id="RHEA:23596"/>
        <dbReference type="ChEBI" id="CHEBI:15377"/>
        <dbReference type="ChEBI" id="CHEBI:15378"/>
        <dbReference type="ChEBI" id="CHEBI:57540"/>
        <dbReference type="ChEBI" id="CHEBI:57945"/>
        <dbReference type="ChEBI" id="CHEBI:58052"/>
        <dbReference type="ChEBI" id="CHEBI:58885"/>
        <dbReference type="EC" id="1.1.1.22"/>
    </reaction>
</comment>
<organism evidence="11 12">
    <name type="scientific">Marinobacterium lutimaris</name>
    <dbReference type="NCBI Taxonomy" id="568106"/>
    <lineage>
        <taxon>Bacteria</taxon>
        <taxon>Pseudomonadati</taxon>
        <taxon>Pseudomonadota</taxon>
        <taxon>Gammaproteobacteria</taxon>
        <taxon>Oceanospirillales</taxon>
        <taxon>Oceanospirillaceae</taxon>
        <taxon>Marinobacterium</taxon>
    </lineage>
</organism>
<dbReference type="InterPro" id="IPR028357">
    <property type="entry name" value="UDPglc_DH_bac"/>
</dbReference>
<evidence type="ECO:0000256" key="9">
    <source>
        <dbReference type="PIRSR" id="PIRSR500134-2"/>
    </source>
</evidence>
<comment type="similarity">
    <text evidence="2 8">Belongs to the UDP-glucose/GDP-mannose dehydrogenase family.</text>
</comment>
<dbReference type="UniPathway" id="UPA00038">
    <property type="reaction ID" value="UER00491"/>
</dbReference>
<evidence type="ECO:0000256" key="7">
    <source>
        <dbReference type="ARBA" id="ARBA00047473"/>
    </source>
</evidence>